<dbReference type="InterPro" id="IPR010065">
    <property type="entry name" value="AA_ABC_transptr_permease_3TM"/>
</dbReference>
<dbReference type="Proteomes" id="UP000315343">
    <property type="component" value="Unassembled WGS sequence"/>
</dbReference>
<dbReference type="PANTHER" id="PTHR30614">
    <property type="entry name" value="MEMBRANE COMPONENT OF AMINO ACID ABC TRANSPORTER"/>
    <property type="match status" value="1"/>
</dbReference>
<evidence type="ECO:0000256" key="6">
    <source>
        <dbReference type="ARBA" id="ARBA00022970"/>
    </source>
</evidence>
<dbReference type="Gene3D" id="1.10.3720.10">
    <property type="entry name" value="MetI-like"/>
    <property type="match status" value="1"/>
</dbReference>
<comment type="similarity">
    <text evidence="2">Belongs to the binding-protein-dependent transport system permease family. HisMQ subfamily.</text>
</comment>
<keyword evidence="12" id="KW-1185">Reference proteome</keyword>
<dbReference type="NCBIfam" id="TIGR01726">
    <property type="entry name" value="HEQRo_perm_3TM"/>
    <property type="match status" value="1"/>
</dbReference>
<keyword evidence="6" id="KW-0029">Amino-acid transport</keyword>
<dbReference type="RefSeq" id="WP_145082490.1">
    <property type="nucleotide sequence ID" value="NZ_DAMBUX010000003.1"/>
</dbReference>
<dbReference type="InterPro" id="IPR043429">
    <property type="entry name" value="ArtM/GltK/GlnP/TcyL/YhdX-like"/>
</dbReference>
<feature type="transmembrane region" description="Helical" evidence="9">
    <location>
        <begin position="199"/>
        <end position="218"/>
    </location>
</feature>
<dbReference type="CDD" id="cd06261">
    <property type="entry name" value="TM_PBP2"/>
    <property type="match status" value="1"/>
</dbReference>
<dbReference type="GO" id="GO:0006865">
    <property type="term" value="P:amino acid transport"/>
    <property type="evidence" value="ECO:0007669"/>
    <property type="project" value="UniProtKB-KW"/>
</dbReference>
<dbReference type="InterPro" id="IPR000515">
    <property type="entry name" value="MetI-like"/>
</dbReference>
<dbReference type="AlphaFoldDB" id="A0A562JBH3"/>
<keyword evidence="4" id="KW-1003">Cell membrane</keyword>
<dbReference type="EMBL" id="VLKH01000004">
    <property type="protein sequence ID" value="TWH80542.1"/>
    <property type="molecule type" value="Genomic_DNA"/>
</dbReference>
<feature type="domain" description="ABC transmembrane type-1" evidence="10">
    <location>
        <begin position="28"/>
        <end position="219"/>
    </location>
</feature>
<feature type="transmembrane region" description="Helical" evidence="9">
    <location>
        <begin position="71"/>
        <end position="92"/>
    </location>
</feature>
<evidence type="ECO:0000256" key="3">
    <source>
        <dbReference type="ARBA" id="ARBA00022448"/>
    </source>
</evidence>
<keyword evidence="7 9" id="KW-1133">Transmembrane helix</keyword>
<dbReference type="Pfam" id="PF00528">
    <property type="entry name" value="BPD_transp_1"/>
    <property type="match status" value="1"/>
</dbReference>
<dbReference type="SUPFAM" id="SSF161098">
    <property type="entry name" value="MetI-like"/>
    <property type="match status" value="1"/>
</dbReference>
<dbReference type="GO" id="GO:0043190">
    <property type="term" value="C:ATP-binding cassette (ABC) transporter complex"/>
    <property type="evidence" value="ECO:0007669"/>
    <property type="project" value="InterPro"/>
</dbReference>
<dbReference type="PANTHER" id="PTHR30614:SF20">
    <property type="entry name" value="GLUTAMINE TRANSPORT SYSTEM PERMEASE PROTEIN GLNP"/>
    <property type="match status" value="1"/>
</dbReference>
<evidence type="ECO:0000256" key="5">
    <source>
        <dbReference type="ARBA" id="ARBA00022692"/>
    </source>
</evidence>
<dbReference type="GO" id="GO:0022857">
    <property type="term" value="F:transmembrane transporter activity"/>
    <property type="evidence" value="ECO:0007669"/>
    <property type="project" value="InterPro"/>
</dbReference>
<accession>A0A562JBH3</accession>
<comment type="caution">
    <text evidence="11">The sequence shown here is derived from an EMBL/GenBank/DDBJ whole genome shotgun (WGS) entry which is preliminary data.</text>
</comment>
<evidence type="ECO:0000256" key="7">
    <source>
        <dbReference type="ARBA" id="ARBA00022989"/>
    </source>
</evidence>
<evidence type="ECO:0000313" key="11">
    <source>
        <dbReference type="EMBL" id="TWH80542.1"/>
    </source>
</evidence>
<dbReference type="InterPro" id="IPR035906">
    <property type="entry name" value="MetI-like_sf"/>
</dbReference>
<gene>
    <name evidence="11" type="ORF">LY60_01804</name>
</gene>
<organism evidence="11 12">
    <name type="scientific">Sedimentibacter saalensis</name>
    <dbReference type="NCBI Taxonomy" id="130788"/>
    <lineage>
        <taxon>Bacteria</taxon>
        <taxon>Bacillati</taxon>
        <taxon>Bacillota</taxon>
        <taxon>Tissierellia</taxon>
        <taxon>Sedimentibacter</taxon>
    </lineage>
</organism>
<dbReference type="OrthoDB" id="9811552at2"/>
<evidence type="ECO:0000256" key="9">
    <source>
        <dbReference type="RuleBase" id="RU363032"/>
    </source>
</evidence>
<name>A0A562JBH3_9FIRM</name>
<keyword evidence="5 9" id="KW-0812">Transmembrane</keyword>
<evidence type="ECO:0000313" key="12">
    <source>
        <dbReference type="Proteomes" id="UP000315343"/>
    </source>
</evidence>
<keyword evidence="8 9" id="KW-0472">Membrane</keyword>
<evidence type="ECO:0000256" key="1">
    <source>
        <dbReference type="ARBA" id="ARBA00004651"/>
    </source>
</evidence>
<keyword evidence="3 9" id="KW-0813">Transport</keyword>
<evidence type="ECO:0000256" key="2">
    <source>
        <dbReference type="ARBA" id="ARBA00010072"/>
    </source>
</evidence>
<comment type="subcellular location">
    <subcellularLocation>
        <location evidence="1 9">Cell membrane</location>
        <topology evidence="1 9">Multi-pass membrane protein</topology>
    </subcellularLocation>
</comment>
<protein>
    <submittedName>
        <fullName evidence="11">Amino acid ABC transporter membrane protein, PAAT family (TC 3.A.1.3.-)</fullName>
    </submittedName>
</protein>
<evidence type="ECO:0000256" key="4">
    <source>
        <dbReference type="ARBA" id="ARBA00022475"/>
    </source>
</evidence>
<dbReference type="PROSITE" id="PS50928">
    <property type="entry name" value="ABC_TM1"/>
    <property type="match status" value="1"/>
</dbReference>
<evidence type="ECO:0000259" key="10">
    <source>
        <dbReference type="PROSITE" id="PS50928"/>
    </source>
</evidence>
<feature type="transmembrane region" description="Helical" evidence="9">
    <location>
        <begin position="28"/>
        <end position="50"/>
    </location>
</feature>
<sequence>MTKLENFINSFNKTFIVEGRYKLFASGIYNTIFIAFFATLMGIAIGLFIAMVKTNAKNNRKLFVLDKICSLYVTIIRGTPVVVQLLIMYYVIFVNIDNSILVAILTFGINSGAYVSEIARAGIESVDKGQIEAGMSLGLDRKKTMIYIIFPQALKNILPALGNEFIALLKETSVAGYVPIIDLTKAGDIVRSRTWEPFFPLYSVALFYLVMVVGLTAVQKRLERRLAESDRN</sequence>
<reference evidence="11 12" key="1">
    <citation type="submission" date="2019-07" db="EMBL/GenBank/DDBJ databases">
        <title>Genomic Encyclopedia of Type Strains, Phase I: the one thousand microbial genomes (KMG-I) project.</title>
        <authorList>
            <person name="Kyrpides N."/>
        </authorList>
    </citation>
    <scope>NUCLEOTIDE SEQUENCE [LARGE SCALE GENOMIC DNA]</scope>
    <source>
        <strain evidence="11 12">DSM 13558</strain>
    </source>
</reference>
<evidence type="ECO:0000256" key="8">
    <source>
        <dbReference type="ARBA" id="ARBA00023136"/>
    </source>
</evidence>
<proteinExistence type="inferred from homology"/>